<dbReference type="InterPro" id="IPR001173">
    <property type="entry name" value="Glyco_trans_2-like"/>
</dbReference>
<dbReference type="Pfam" id="PF00535">
    <property type="entry name" value="Glycos_transf_2"/>
    <property type="match status" value="1"/>
</dbReference>
<dbReference type="SUPFAM" id="SSF53448">
    <property type="entry name" value="Nucleotide-diphospho-sugar transferases"/>
    <property type="match status" value="1"/>
</dbReference>
<dbReference type="RefSeq" id="WP_140990282.1">
    <property type="nucleotide sequence ID" value="NZ_VHIQ01000004.1"/>
</dbReference>
<dbReference type="Proteomes" id="UP000317332">
    <property type="component" value="Unassembled WGS sequence"/>
</dbReference>
<reference evidence="2 3" key="1">
    <citation type="submission" date="2019-06" db="EMBL/GenBank/DDBJ databases">
        <title>Flavobacteriaceae Paucihalobacterium erythroidium CWB-1, complete genome.</title>
        <authorList>
            <person name="Wu S."/>
        </authorList>
    </citation>
    <scope>NUCLEOTIDE SEQUENCE [LARGE SCALE GENOMIC DNA]</scope>
    <source>
        <strain evidence="2 3">CWB-1</strain>
    </source>
</reference>
<protein>
    <submittedName>
        <fullName evidence="2">Glycosyltransferase family 2 protein</fullName>
    </submittedName>
</protein>
<feature type="domain" description="Glycosyltransferase 2-like" evidence="1">
    <location>
        <begin position="7"/>
        <end position="170"/>
    </location>
</feature>
<name>A0A506PM77_9FLAO</name>
<dbReference type="OrthoDB" id="597270at2"/>
<keyword evidence="2" id="KW-0808">Transferase</keyword>
<accession>A0A506PM77</accession>
<evidence type="ECO:0000313" key="3">
    <source>
        <dbReference type="Proteomes" id="UP000317332"/>
    </source>
</evidence>
<evidence type="ECO:0000259" key="1">
    <source>
        <dbReference type="Pfam" id="PF00535"/>
    </source>
</evidence>
<dbReference type="AlphaFoldDB" id="A0A506PM77"/>
<sequence>MNQPLISILTPFKNTAEFLPECLNSIISQSYQNWELLIVDDYSTDNSYQIVEKFAQNDNRIKLFKNNDHGIIEALKTAYSNSEGNLITRMDSDDVMASAKLETMAKQLLDYGKGHIALGFVKYFSEEGISDGYSKYENWLNNLTENGNNYSDLYKECVIASPCWMVYKTDLDRCNAFNPNRYPEDYDLVFRFYEAKLKCIPSSQILHYWRDYSWRTSRTHEHYAMNYFLDIKMYYFLKLNFDSSRPLALLGAGFKGKVIASHLVKNNVPFHWICDNPKKIGRKIYDVMLHDYPSIETLKNPQIIVSVANADAQKEIKQLLNNKQIKPMEDYFFFC</sequence>
<dbReference type="Gene3D" id="3.90.550.10">
    <property type="entry name" value="Spore Coat Polysaccharide Biosynthesis Protein SpsA, Chain A"/>
    <property type="match status" value="1"/>
</dbReference>
<evidence type="ECO:0000313" key="2">
    <source>
        <dbReference type="EMBL" id="TPV33320.1"/>
    </source>
</evidence>
<dbReference type="GO" id="GO:0016758">
    <property type="term" value="F:hexosyltransferase activity"/>
    <property type="evidence" value="ECO:0007669"/>
    <property type="project" value="UniProtKB-ARBA"/>
</dbReference>
<organism evidence="2 3">
    <name type="scientific">Paucihalobacter ruber</name>
    <dbReference type="NCBI Taxonomy" id="2567861"/>
    <lineage>
        <taxon>Bacteria</taxon>
        <taxon>Pseudomonadati</taxon>
        <taxon>Bacteroidota</taxon>
        <taxon>Flavobacteriia</taxon>
        <taxon>Flavobacteriales</taxon>
        <taxon>Flavobacteriaceae</taxon>
        <taxon>Paucihalobacter</taxon>
    </lineage>
</organism>
<dbReference type="EMBL" id="VHIQ01000004">
    <property type="protein sequence ID" value="TPV33320.1"/>
    <property type="molecule type" value="Genomic_DNA"/>
</dbReference>
<comment type="caution">
    <text evidence="2">The sequence shown here is derived from an EMBL/GenBank/DDBJ whole genome shotgun (WGS) entry which is preliminary data.</text>
</comment>
<dbReference type="PANTHER" id="PTHR22916">
    <property type="entry name" value="GLYCOSYLTRANSFERASE"/>
    <property type="match status" value="1"/>
</dbReference>
<dbReference type="PANTHER" id="PTHR22916:SF3">
    <property type="entry name" value="UDP-GLCNAC:BETAGAL BETA-1,3-N-ACETYLGLUCOSAMINYLTRANSFERASE-LIKE PROTEIN 1"/>
    <property type="match status" value="1"/>
</dbReference>
<dbReference type="CDD" id="cd00761">
    <property type="entry name" value="Glyco_tranf_GTA_type"/>
    <property type="match status" value="1"/>
</dbReference>
<proteinExistence type="predicted"/>
<gene>
    <name evidence="2" type="ORF">FJ651_09510</name>
</gene>
<keyword evidence="3" id="KW-1185">Reference proteome</keyword>
<dbReference type="InterPro" id="IPR029044">
    <property type="entry name" value="Nucleotide-diphossugar_trans"/>
</dbReference>